<dbReference type="Proteomes" id="UP000244496">
    <property type="component" value="Chromosome"/>
</dbReference>
<evidence type="ECO:0000256" key="1">
    <source>
        <dbReference type="SAM" id="MobiDB-lite"/>
    </source>
</evidence>
<dbReference type="KEGG" id="geh:HYN69_04655"/>
<keyword evidence="3" id="KW-1185">Reference proteome</keyword>
<name>A0A2S0UJD0_9RHOB</name>
<dbReference type="EMBL" id="CP028918">
    <property type="protein sequence ID" value="AWB47895.1"/>
    <property type="molecule type" value="Genomic_DNA"/>
</dbReference>
<feature type="region of interest" description="Disordered" evidence="1">
    <location>
        <begin position="125"/>
        <end position="148"/>
    </location>
</feature>
<proteinExistence type="predicted"/>
<dbReference type="RefSeq" id="WP_108434719.1">
    <property type="nucleotide sequence ID" value="NZ_CP028918.1"/>
</dbReference>
<organism evidence="2 3">
    <name type="scientific">Paragemmobacter aquarius</name>
    <dbReference type="NCBI Taxonomy" id="2169400"/>
    <lineage>
        <taxon>Bacteria</taxon>
        <taxon>Pseudomonadati</taxon>
        <taxon>Pseudomonadota</taxon>
        <taxon>Alphaproteobacteria</taxon>
        <taxon>Rhodobacterales</taxon>
        <taxon>Paracoccaceae</taxon>
        <taxon>Paragemmobacter</taxon>
    </lineage>
</organism>
<dbReference type="Pfam" id="PF20331">
    <property type="entry name" value="DUF6626"/>
    <property type="match status" value="1"/>
</dbReference>
<gene>
    <name evidence="2" type="ORF">HYN69_04655</name>
</gene>
<dbReference type="InterPro" id="IPR046734">
    <property type="entry name" value="DUF6626"/>
</dbReference>
<dbReference type="AlphaFoldDB" id="A0A2S0UJD0"/>
<evidence type="ECO:0000313" key="2">
    <source>
        <dbReference type="EMBL" id="AWB47895.1"/>
    </source>
</evidence>
<sequence>MIKMGLIESSVDLSIEWFGREKSYVRGLKSGGREPSATVLARCAAKLRMTARRLERSKRPEAAALLPKITRLADLCTAHLFRIENIRLPSKVEELATGKPNDPFAARKANITAQQKQLTLKKKQIAAQQAQQKNNAAQAALSKARSKP</sequence>
<evidence type="ECO:0000313" key="3">
    <source>
        <dbReference type="Proteomes" id="UP000244496"/>
    </source>
</evidence>
<accession>A0A2S0UJD0</accession>
<protein>
    <submittedName>
        <fullName evidence="2">Uncharacterized protein</fullName>
    </submittedName>
</protein>
<feature type="compositionally biased region" description="Low complexity" evidence="1">
    <location>
        <begin position="125"/>
        <end position="140"/>
    </location>
</feature>
<reference evidence="2 3" key="1">
    <citation type="submission" date="2018-04" db="EMBL/GenBank/DDBJ databases">
        <title>Genome sequencing of Gemmobacter.</title>
        <authorList>
            <person name="Yi H."/>
            <person name="Baek M.-G."/>
        </authorList>
    </citation>
    <scope>NUCLEOTIDE SEQUENCE [LARGE SCALE GENOMIC DNA]</scope>
    <source>
        <strain evidence="2 3">HYN0069</strain>
    </source>
</reference>